<evidence type="ECO:0000313" key="9">
    <source>
        <dbReference type="EMBL" id="SDF42793.1"/>
    </source>
</evidence>
<organism evidence="9 10">
    <name type="scientific">Thalassobaculum litoreum DSM 18839</name>
    <dbReference type="NCBI Taxonomy" id="1123362"/>
    <lineage>
        <taxon>Bacteria</taxon>
        <taxon>Pseudomonadati</taxon>
        <taxon>Pseudomonadota</taxon>
        <taxon>Alphaproteobacteria</taxon>
        <taxon>Rhodospirillales</taxon>
        <taxon>Thalassobaculaceae</taxon>
        <taxon>Thalassobaculum</taxon>
    </lineage>
</organism>
<dbReference type="EMBL" id="FNBW01000003">
    <property type="protein sequence ID" value="SDF42793.1"/>
    <property type="molecule type" value="Genomic_DNA"/>
</dbReference>
<dbReference type="InterPro" id="IPR051156">
    <property type="entry name" value="Mito/Outer_Membr_Metalloprot"/>
</dbReference>
<feature type="signal peptide" evidence="7">
    <location>
        <begin position="1"/>
        <end position="31"/>
    </location>
</feature>
<keyword evidence="5" id="KW-0862">Zinc</keyword>
<dbReference type="Pfam" id="PF01435">
    <property type="entry name" value="Peptidase_M48"/>
    <property type="match status" value="1"/>
</dbReference>
<dbReference type="GO" id="GO:0046872">
    <property type="term" value="F:metal ion binding"/>
    <property type="evidence" value="ECO:0007669"/>
    <property type="project" value="UniProtKB-KW"/>
</dbReference>
<dbReference type="GO" id="GO:0004222">
    <property type="term" value="F:metalloendopeptidase activity"/>
    <property type="evidence" value="ECO:0007669"/>
    <property type="project" value="InterPro"/>
</dbReference>
<evidence type="ECO:0000256" key="6">
    <source>
        <dbReference type="ARBA" id="ARBA00023049"/>
    </source>
</evidence>
<evidence type="ECO:0000256" key="4">
    <source>
        <dbReference type="ARBA" id="ARBA00022801"/>
    </source>
</evidence>
<proteinExistence type="predicted"/>
<evidence type="ECO:0000259" key="8">
    <source>
        <dbReference type="Pfam" id="PF01435"/>
    </source>
</evidence>
<accession>A0A8G2EY15</accession>
<keyword evidence="7" id="KW-0732">Signal</keyword>
<dbReference type="Proteomes" id="UP000198615">
    <property type="component" value="Unassembled WGS sequence"/>
</dbReference>
<evidence type="ECO:0000313" key="10">
    <source>
        <dbReference type="Proteomes" id="UP000198615"/>
    </source>
</evidence>
<dbReference type="GO" id="GO:0016020">
    <property type="term" value="C:membrane"/>
    <property type="evidence" value="ECO:0007669"/>
    <property type="project" value="TreeGrafter"/>
</dbReference>
<keyword evidence="3" id="KW-0479">Metal-binding</keyword>
<sequence length="458" mass="49268">MKRIIFGPGRWILAAATAALLVLSLATGAHAQKRSLIRDAEIEATIRDLATPLFQAAGVNPEAVSIYLINDDQLNAFVAGGQNLFLNTGLIMAMRSPLELIGVVAHETGHIAGGHLARTSDAIASASNAALLSAIVGIATAVATGRGDAGAAIAIGGQSAAVGSFLQYSRAQESAADQAALSYLDATQQSARGLARFFEELAAQELLSASRQSPYMSTHPFTRDRLNTVEAHVATSEYSDQEASPDQVARFNRVVAKLHGFIRSPSQTFRKYPETDTSLPAKLARAIAYREVPDYPKAIALTREMIAEDPNDPYLHELEGQLLFESGQIDAAVAPMEKAQRLAPEAGLIEVSLAQVLLARNDPASDQKAMDHLQTAKRTEGDWPFLWRQLATAQGRLGDIGQAALSLAEEAVRQSRWENAETQSKRAQSMLKAGTPAMLRALDIEELAKRERAAQRKK</sequence>
<name>A0A8G2EY15_9PROT</name>
<dbReference type="InterPro" id="IPR011990">
    <property type="entry name" value="TPR-like_helical_dom_sf"/>
</dbReference>
<protein>
    <submittedName>
        <fullName evidence="9">Zn-dependent protease, contains TPR repeats</fullName>
    </submittedName>
</protein>
<dbReference type="Gene3D" id="1.25.40.10">
    <property type="entry name" value="Tetratricopeptide repeat domain"/>
    <property type="match status" value="1"/>
</dbReference>
<dbReference type="GO" id="GO:0051603">
    <property type="term" value="P:proteolysis involved in protein catabolic process"/>
    <property type="evidence" value="ECO:0007669"/>
    <property type="project" value="TreeGrafter"/>
</dbReference>
<dbReference type="PANTHER" id="PTHR22726">
    <property type="entry name" value="METALLOENDOPEPTIDASE OMA1"/>
    <property type="match status" value="1"/>
</dbReference>
<dbReference type="PANTHER" id="PTHR22726:SF1">
    <property type="entry name" value="METALLOENDOPEPTIDASE OMA1, MITOCHONDRIAL"/>
    <property type="match status" value="1"/>
</dbReference>
<evidence type="ECO:0000256" key="5">
    <source>
        <dbReference type="ARBA" id="ARBA00022833"/>
    </source>
</evidence>
<dbReference type="CDD" id="cd07324">
    <property type="entry name" value="M48C_Oma1-like"/>
    <property type="match status" value="1"/>
</dbReference>
<keyword evidence="10" id="KW-1185">Reference proteome</keyword>
<gene>
    <name evidence="9" type="ORF">SAMN05660686_01303</name>
</gene>
<comment type="cofactor">
    <cofactor evidence="1">
        <name>Zn(2+)</name>
        <dbReference type="ChEBI" id="CHEBI:29105"/>
    </cofactor>
</comment>
<keyword evidence="2 9" id="KW-0645">Protease</keyword>
<evidence type="ECO:0000256" key="2">
    <source>
        <dbReference type="ARBA" id="ARBA00022670"/>
    </source>
</evidence>
<dbReference type="InterPro" id="IPR001915">
    <property type="entry name" value="Peptidase_M48"/>
</dbReference>
<keyword evidence="4" id="KW-0378">Hydrolase</keyword>
<feature type="chain" id="PRO_5034476924" evidence="7">
    <location>
        <begin position="32"/>
        <end position="458"/>
    </location>
</feature>
<evidence type="ECO:0000256" key="3">
    <source>
        <dbReference type="ARBA" id="ARBA00022723"/>
    </source>
</evidence>
<comment type="caution">
    <text evidence="9">The sequence shown here is derived from an EMBL/GenBank/DDBJ whole genome shotgun (WGS) entry which is preliminary data.</text>
</comment>
<dbReference type="SUPFAM" id="SSF48452">
    <property type="entry name" value="TPR-like"/>
    <property type="match status" value="1"/>
</dbReference>
<reference evidence="9 10" key="1">
    <citation type="submission" date="2016-10" db="EMBL/GenBank/DDBJ databases">
        <authorList>
            <person name="Varghese N."/>
            <person name="Submissions S."/>
        </authorList>
    </citation>
    <scope>NUCLEOTIDE SEQUENCE [LARGE SCALE GENOMIC DNA]</scope>
    <source>
        <strain evidence="9 10">DSM 18839</strain>
    </source>
</reference>
<keyword evidence="6" id="KW-0482">Metalloprotease</keyword>
<evidence type="ECO:0000256" key="1">
    <source>
        <dbReference type="ARBA" id="ARBA00001947"/>
    </source>
</evidence>
<feature type="domain" description="Peptidase M48" evidence="8">
    <location>
        <begin position="38"/>
        <end position="231"/>
    </location>
</feature>
<evidence type="ECO:0000256" key="7">
    <source>
        <dbReference type="SAM" id="SignalP"/>
    </source>
</evidence>
<dbReference type="AlphaFoldDB" id="A0A8G2EY15"/>
<dbReference type="Gene3D" id="3.30.2010.10">
    <property type="entry name" value="Metalloproteases ('zincins'), catalytic domain"/>
    <property type="match status" value="1"/>
</dbReference>